<keyword evidence="2" id="KW-0456">Lyase</keyword>
<evidence type="ECO:0000256" key="1">
    <source>
        <dbReference type="ARBA" id="ARBA00022596"/>
    </source>
</evidence>
<dbReference type="Gene3D" id="3.10.20.300">
    <property type="entry name" value="mk0293 like domain"/>
    <property type="match status" value="1"/>
</dbReference>
<dbReference type="KEGG" id="mel:Metbo_0391"/>
<evidence type="ECO:0000313" key="3">
    <source>
        <dbReference type="EMBL" id="ADZ08643.1"/>
    </source>
</evidence>
<dbReference type="STRING" id="877455.Metbo_0391"/>
<accession>F0T921</accession>
<dbReference type="HAMAP" id="MF_01074">
    <property type="entry name" value="LarC"/>
    <property type="match status" value="1"/>
</dbReference>
<dbReference type="Gene3D" id="3.30.70.1380">
    <property type="entry name" value="Transcriptional regulatory protein pf0864 domain like"/>
    <property type="match status" value="1"/>
</dbReference>
<dbReference type="InterPro" id="IPR002822">
    <property type="entry name" value="Ni_insertion"/>
</dbReference>
<name>F0T921_METLA</name>
<dbReference type="Proteomes" id="UP000007490">
    <property type="component" value="Chromosome"/>
</dbReference>
<sequence>MTLIVDPQNSGISGNMVVGALVDFGVDNEVLKEVMEHYGSFFGKVEVTINKTIKAGISSSFVQVKARDSQAVTYKELIETLDGIEHPEITEEIREFAKKVYKTMAEAESHVHGTTMDKVHFHEVGAADAVADVIGASYLFHKLELKKAKVYGMPVALGGGRIDSMHGKLAVPAPATLEILKTVPTFGGPVDKELTTPTGAALYMNMVDEFIKFYPLLSNKTVGYGAGKMELEYPNVLRMIKGVGEMEHENVSILETNVDDVSGEVLGHIFEGLMKSGARDVSIIPTITKKNRPGHLLRVIAKPKDTEQISEELIRETGTLGVRVLPYAHRNIAQRKIVPMNVIIDGKPYKIDIKVGMIGEDVISVKPEYEDVKHVAYLTGRQLKYVTDIAVQQFRNSEFKIN</sequence>
<gene>
    <name evidence="3" type="ordered locus">Metbo_0391</name>
</gene>
<dbReference type="EMBL" id="CP002551">
    <property type="protein sequence ID" value="ADZ08643.1"/>
    <property type="molecule type" value="Genomic_DNA"/>
</dbReference>
<keyword evidence="4" id="KW-1185">Reference proteome</keyword>
<dbReference type="PANTHER" id="PTHR36566">
    <property type="entry name" value="NICKEL INSERTION PROTEIN-RELATED"/>
    <property type="match status" value="1"/>
</dbReference>
<keyword evidence="1 2" id="KW-0533">Nickel</keyword>
<reference evidence="3 4" key="2">
    <citation type="journal article" date="2014" name="Int. J. Syst. Evol. Microbiol.">
        <title>Methanobacterium paludis sp. nov. and a novel strain of Methanobacterium lacus isolated from northern peatlands.</title>
        <authorList>
            <person name="Cadillo-Quiroz H."/>
            <person name="Brauer S.L."/>
            <person name="Goodson N."/>
            <person name="Yavitt J.B."/>
            <person name="Zinder S.H."/>
        </authorList>
    </citation>
    <scope>NUCLEOTIDE SEQUENCE [LARGE SCALE GENOMIC DNA]</scope>
    <source>
        <strain evidence="3 4">AL-21</strain>
    </source>
</reference>
<organism evidence="3 4">
    <name type="scientific">Methanobacterium lacus (strain AL-21)</name>
    <dbReference type="NCBI Taxonomy" id="877455"/>
    <lineage>
        <taxon>Archaea</taxon>
        <taxon>Methanobacteriati</taxon>
        <taxon>Methanobacteriota</taxon>
        <taxon>Methanomada group</taxon>
        <taxon>Methanobacteria</taxon>
        <taxon>Methanobacteriales</taxon>
        <taxon>Methanobacteriaceae</taxon>
        <taxon>Methanobacterium</taxon>
    </lineage>
</organism>
<dbReference type="GeneID" id="10276828"/>
<dbReference type="GO" id="GO:0016829">
    <property type="term" value="F:lyase activity"/>
    <property type="evidence" value="ECO:0007669"/>
    <property type="project" value="UniProtKB-UniRule"/>
</dbReference>
<dbReference type="eggNOG" id="arCOG02701">
    <property type="taxonomic scope" value="Archaea"/>
</dbReference>
<proteinExistence type="inferred from homology"/>
<dbReference type="RefSeq" id="WP_013643994.1">
    <property type="nucleotide sequence ID" value="NC_015216.1"/>
</dbReference>
<dbReference type="Pfam" id="PF01969">
    <property type="entry name" value="Ni_insertion"/>
    <property type="match status" value="1"/>
</dbReference>
<protein>
    <recommendedName>
        <fullName evidence="2">Putative nickel insertion protein</fullName>
    </recommendedName>
</protein>
<comment type="similarity">
    <text evidence="2">Belongs to the LarC family.</text>
</comment>
<dbReference type="GO" id="GO:0016151">
    <property type="term" value="F:nickel cation binding"/>
    <property type="evidence" value="ECO:0007669"/>
    <property type="project" value="UniProtKB-UniRule"/>
</dbReference>
<evidence type="ECO:0000256" key="2">
    <source>
        <dbReference type="HAMAP-Rule" id="MF_01074"/>
    </source>
</evidence>
<dbReference type="OrthoDB" id="10691at2157"/>
<dbReference type="AlphaFoldDB" id="F0T921"/>
<dbReference type="NCBIfam" id="TIGR00299">
    <property type="entry name" value="nickel pincer cofactor biosynthesis protein LarC"/>
    <property type="match status" value="1"/>
</dbReference>
<reference evidence="4" key="1">
    <citation type="submission" date="2011-02" db="EMBL/GenBank/DDBJ databases">
        <title>Complete sequence of Methanobacterium sp. AL-21.</title>
        <authorList>
            <consortium name="US DOE Joint Genome Institute"/>
            <person name="Lucas S."/>
            <person name="Copeland A."/>
            <person name="Lapidus A."/>
            <person name="Cheng J.-F."/>
            <person name="Goodwin L."/>
            <person name="Pitluck S."/>
            <person name="Chertkov O."/>
            <person name="Detter J.C."/>
            <person name="Han C."/>
            <person name="Tapia R."/>
            <person name="Land M."/>
            <person name="Hauser L."/>
            <person name="Kyrpides N."/>
            <person name="Ivanova N."/>
            <person name="Mikhailova N."/>
            <person name="Pagani I."/>
            <person name="Cadillo-Quiroz H."/>
            <person name="Imachi H."/>
            <person name="Zinder S."/>
            <person name="Liu W."/>
            <person name="Woyke T."/>
        </authorList>
    </citation>
    <scope>NUCLEOTIDE SEQUENCE [LARGE SCALE GENOMIC DNA]</scope>
    <source>
        <strain evidence="4">AL-21</strain>
    </source>
</reference>
<dbReference type="HOGENOM" id="CLU_028523_2_1_2"/>
<dbReference type="PANTHER" id="PTHR36566:SF1">
    <property type="entry name" value="PYRIDINIUM-3,5-BISTHIOCARBOXYLIC ACID MONONUCLEOTIDE NICKEL INSERTION PROTEIN"/>
    <property type="match status" value="1"/>
</dbReference>
<evidence type="ECO:0000313" key="4">
    <source>
        <dbReference type="Proteomes" id="UP000007490"/>
    </source>
</evidence>